<dbReference type="RefSeq" id="WP_106005282.1">
    <property type="nucleotide sequence ID" value="NZ_CP136419.1"/>
</dbReference>
<accession>A0A2T0AS82</accession>
<dbReference type="GO" id="GO:0005886">
    <property type="term" value="C:plasma membrane"/>
    <property type="evidence" value="ECO:0007669"/>
    <property type="project" value="UniProtKB-SubCell"/>
</dbReference>
<organism evidence="7 8">
    <name type="scientific">Neomoorella humiferrea</name>
    <dbReference type="NCBI Taxonomy" id="676965"/>
    <lineage>
        <taxon>Bacteria</taxon>
        <taxon>Bacillati</taxon>
        <taxon>Bacillota</taxon>
        <taxon>Clostridia</taxon>
        <taxon>Neomoorellales</taxon>
        <taxon>Neomoorellaceae</taxon>
        <taxon>Neomoorella</taxon>
    </lineage>
</organism>
<feature type="transmembrane region" description="Helical" evidence="6">
    <location>
        <begin position="72"/>
        <end position="92"/>
    </location>
</feature>
<evidence type="ECO:0000256" key="1">
    <source>
        <dbReference type="ARBA" id="ARBA00004651"/>
    </source>
</evidence>
<dbReference type="InterPro" id="IPR037185">
    <property type="entry name" value="EmrE-like"/>
</dbReference>
<dbReference type="GO" id="GO:0022857">
    <property type="term" value="F:transmembrane transporter activity"/>
    <property type="evidence" value="ECO:0007669"/>
    <property type="project" value="InterPro"/>
</dbReference>
<dbReference type="PANTHER" id="PTHR30561">
    <property type="entry name" value="SMR FAMILY PROTON-DEPENDENT DRUG EFFLUX TRANSPORTER SUGE"/>
    <property type="match status" value="1"/>
</dbReference>
<dbReference type="OrthoDB" id="9156836at2"/>
<feature type="transmembrane region" description="Helical" evidence="6">
    <location>
        <begin position="98"/>
        <end position="115"/>
    </location>
</feature>
<comment type="subcellular location">
    <subcellularLocation>
        <location evidence="1">Cell membrane</location>
        <topology evidence="1">Multi-pass membrane protein</topology>
    </subcellularLocation>
</comment>
<comment type="caution">
    <text evidence="7">The sequence shown here is derived from an EMBL/GenBank/DDBJ whole genome shotgun (WGS) entry which is preliminary data.</text>
</comment>
<keyword evidence="4 6" id="KW-1133">Transmembrane helix</keyword>
<evidence type="ECO:0000256" key="6">
    <source>
        <dbReference type="SAM" id="Phobius"/>
    </source>
</evidence>
<dbReference type="EMBL" id="PVXM01000025">
    <property type="protein sequence ID" value="PRR72881.1"/>
    <property type="molecule type" value="Genomic_DNA"/>
</dbReference>
<evidence type="ECO:0000256" key="3">
    <source>
        <dbReference type="ARBA" id="ARBA00022692"/>
    </source>
</evidence>
<dbReference type="InterPro" id="IPR000390">
    <property type="entry name" value="Small_drug/metabolite_transptr"/>
</dbReference>
<keyword evidence="2" id="KW-1003">Cell membrane</keyword>
<keyword evidence="8" id="KW-1185">Reference proteome</keyword>
<dbReference type="Proteomes" id="UP000238415">
    <property type="component" value="Unassembled WGS sequence"/>
</dbReference>
<keyword evidence="5 6" id="KW-0472">Membrane</keyword>
<reference evidence="7 8" key="1">
    <citation type="submission" date="2018-03" db="EMBL/GenBank/DDBJ databases">
        <title>Genome sequence of Moorella humiferrea DSM 23265.</title>
        <authorList>
            <person name="Poehlein A."/>
            <person name="Daniel R."/>
        </authorList>
    </citation>
    <scope>NUCLEOTIDE SEQUENCE [LARGE SCALE GENOMIC DNA]</scope>
    <source>
        <strain evidence="7 8">DSM 23265</strain>
    </source>
</reference>
<name>A0A2T0AS82_9FIRM</name>
<protein>
    <submittedName>
        <fullName evidence="7">4-amino-4-deoxy-L-arabinose-phosphoundecaprenol flippase subunit ArnF</fullName>
    </submittedName>
</protein>
<dbReference type="PANTHER" id="PTHR30561:SF9">
    <property type="entry name" value="4-AMINO-4-DEOXY-L-ARABINOSE-PHOSPHOUNDECAPRENOL FLIPPASE SUBUNIT ARNF-RELATED"/>
    <property type="match status" value="1"/>
</dbReference>
<sequence>MPPLFLILLSVILGSGAQIAFKIGVLHAAPLKFDIPGVIALLGSPYIIGGLMAFAASFLLWLKILATVPLSYAYPMVSLGYVFIFLYSWRYLGENLPALRVAGLVLIVTGIFFIARS</sequence>
<proteinExistence type="predicted"/>
<gene>
    <name evidence="7" type="ORF">MOHU_13000</name>
</gene>
<keyword evidence="3 6" id="KW-0812">Transmembrane</keyword>
<evidence type="ECO:0000313" key="7">
    <source>
        <dbReference type="EMBL" id="PRR72881.1"/>
    </source>
</evidence>
<dbReference type="Gene3D" id="1.10.3730.20">
    <property type="match status" value="1"/>
</dbReference>
<feature type="transmembrane region" description="Helical" evidence="6">
    <location>
        <begin position="38"/>
        <end position="60"/>
    </location>
</feature>
<evidence type="ECO:0000256" key="5">
    <source>
        <dbReference type="ARBA" id="ARBA00023136"/>
    </source>
</evidence>
<dbReference type="SUPFAM" id="SSF103481">
    <property type="entry name" value="Multidrug resistance efflux transporter EmrE"/>
    <property type="match status" value="1"/>
</dbReference>
<evidence type="ECO:0000313" key="8">
    <source>
        <dbReference type="Proteomes" id="UP000238415"/>
    </source>
</evidence>
<evidence type="ECO:0000256" key="4">
    <source>
        <dbReference type="ARBA" id="ARBA00022989"/>
    </source>
</evidence>
<evidence type="ECO:0000256" key="2">
    <source>
        <dbReference type="ARBA" id="ARBA00022475"/>
    </source>
</evidence>
<dbReference type="AlphaFoldDB" id="A0A2T0AS82"/>